<gene>
    <name evidence="2" type="ORF">F4693_001112</name>
</gene>
<dbReference type="AlphaFoldDB" id="A0A7X0JCM3"/>
<keyword evidence="2" id="KW-0347">Helicase</keyword>
<dbReference type="EC" id="3.1.-.-" evidence="2"/>
<dbReference type="EC" id="3.6.4.12" evidence="2"/>
<dbReference type="RefSeq" id="WP_184504458.1">
    <property type="nucleotide sequence ID" value="NZ_JACHBT010000005.1"/>
</dbReference>
<accession>A0A7X0JCM3</accession>
<dbReference type="EMBL" id="JACHBT010000005">
    <property type="protein sequence ID" value="MBB6504147.1"/>
    <property type="molecule type" value="Genomic_DNA"/>
</dbReference>
<dbReference type="GO" id="GO:0003678">
    <property type="term" value="F:DNA helicase activity"/>
    <property type="evidence" value="ECO:0007669"/>
    <property type="project" value="UniProtKB-EC"/>
</dbReference>
<feature type="domain" description="PD-(D/E)XK endonuclease-like" evidence="1">
    <location>
        <begin position="724"/>
        <end position="962"/>
    </location>
</feature>
<dbReference type="InterPro" id="IPR038726">
    <property type="entry name" value="PDDEXK_AddAB-type"/>
</dbReference>
<dbReference type="Gene3D" id="3.90.320.10">
    <property type="match status" value="1"/>
</dbReference>
<dbReference type="SUPFAM" id="SSF52540">
    <property type="entry name" value="P-loop containing nucleoside triphosphate hydrolases"/>
    <property type="match status" value="1"/>
</dbReference>
<protein>
    <submittedName>
        <fullName evidence="2">ATP-dependent helicase/nuclease subunit B</fullName>
        <ecNumber evidence="2">3.1.-.-</ecNumber>
        <ecNumber evidence="2">3.6.4.12</ecNumber>
    </submittedName>
</protein>
<evidence type="ECO:0000259" key="1">
    <source>
        <dbReference type="Pfam" id="PF12705"/>
    </source>
</evidence>
<comment type="caution">
    <text evidence="2">The sequence shown here is derived from an EMBL/GenBank/DDBJ whole genome shotgun (WGS) entry which is preliminary data.</text>
</comment>
<dbReference type="NCBIfam" id="TIGR02786">
    <property type="entry name" value="addB_alphas"/>
    <property type="match status" value="1"/>
</dbReference>
<organism evidence="2 3">
    <name type="scientific">Sphingomonas endophytica</name>
    <dbReference type="NCBI Taxonomy" id="869719"/>
    <lineage>
        <taxon>Bacteria</taxon>
        <taxon>Pseudomonadati</taxon>
        <taxon>Pseudomonadota</taxon>
        <taxon>Alphaproteobacteria</taxon>
        <taxon>Sphingomonadales</taxon>
        <taxon>Sphingomonadaceae</taxon>
        <taxon>Sphingomonas</taxon>
    </lineage>
</organism>
<proteinExistence type="predicted"/>
<keyword evidence="2" id="KW-0547">Nucleotide-binding</keyword>
<sequence>MADVAPPAERGLRLYTIPAHRAFADALVAGLLRRFGGDRLALARGTVLVPNNRGGLAVREAFVRASGGALLLPRIVALGGEELDAGVGAALDPADATPPLPPAIDPLQRRMILARLVEEERAAAGRPVDAAEAVRLAGDLAATLDQLIVEEVPPALLAAIDPGEGLSDHWETALRLFRLLLDRWPGERDRLGAIDAADRRIRLLDQQAARWRAAPPGHFVCAAGITDPAPAVARLLRTVAGLPQGMVVFADLDLTLPGEEWAALGPHDPDPVTGLRARSIEVHPQFHLKLLLERIGAVRDDVARWTGGSEHDATAARGRAIANALSPARFTAKWTQLDAADRRLTGVTAVELATPAEEAQAIALKLREAVETPGLTAALVTPDRMLARRVAAHCRRWNIEVDDSAGRALAILPPGTLLTAIVEAAAQDFAPMALLTLLKHPLVRLGDGRGAWLDGVRRLDRALRGPRPAPGLDGIDRHLAAVPAYAPAAEWWRTARPLLEPVARGFGAAMATLPGLVACLREAATLLAGDEAWRGPAGRAAADLLAGLETQAPLGPQRIAPAGFAPLLRMLMEEIAIRLLPRERHPRLAIYGLMEARLQRADLMILSGLNEGTWPGLPAPDPWLAPRVRAELGLPGLDRGIGVAAHDFGQALGAKQVVLTRARRDARSPALASRFWLRLEAMTGERFPRDNTLAAWARALDGTRVPTPADRPVPLPPARLRPRQISVTEVDRLKADPFAFYARRILKLSALDPVDADPSAAWRGTAVHAVLEAWAREDACDAEKLLPRALTLLADPATHPLLRALWQPRLIAAFEWVAAKTLADRSAGRSVLAVEGRGTTELSGIELTGRFDRIDRMPDGGLGIVDYKTGKAPSVAAVRGGFNLQLGLLGAIAEAGGFEGVRGAASAFEYWSLAKKGDTFGSVSSPADAAGKGGRIVTDDFVRAARDSFAEAAARWLTGEEPFTAKLHPEFAPFAEYDQLMRRDEWYGRDA</sequence>
<dbReference type="Proteomes" id="UP000522313">
    <property type="component" value="Unassembled WGS sequence"/>
</dbReference>
<dbReference type="InterPro" id="IPR011604">
    <property type="entry name" value="PDDEXK-like_dom_sf"/>
</dbReference>
<dbReference type="InterPro" id="IPR014153">
    <property type="entry name" value="Ds_break_AddB"/>
</dbReference>
<keyword evidence="2" id="KW-0378">Hydrolase</keyword>
<dbReference type="InterPro" id="IPR011335">
    <property type="entry name" value="Restrct_endonuc-II-like"/>
</dbReference>
<dbReference type="SUPFAM" id="SSF52980">
    <property type="entry name" value="Restriction endonuclease-like"/>
    <property type="match status" value="1"/>
</dbReference>
<evidence type="ECO:0000313" key="2">
    <source>
        <dbReference type="EMBL" id="MBB6504147.1"/>
    </source>
</evidence>
<keyword evidence="2" id="KW-0067">ATP-binding</keyword>
<dbReference type="Pfam" id="PF12705">
    <property type="entry name" value="PDDEXK_1"/>
    <property type="match status" value="1"/>
</dbReference>
<name>A0A7X0JCM3_9SPHN</name>
<reference evidence="2 3" key="2">
    <citation type="submission" date="2020-08" db="EMBL/GenBank/DDBJ databases">
        <authorList>
            <person name="Partida-Martinez L."/>
            <person name="Huntemann M."/>
            <person name="Clum A."/>
            <person name="Wang J."/>
            <person name="Palaniappan K."/>
            <person name="Ritter S."/>
            <person name="Chen I.-M."/>
            <person name="Stamatis D."/>
            <person name="Reddy T."/>
            <person name="O'Malley R."/>
            <person name="Daum C."/>
            <person name="Shapiro N."/>
            <person name="Ivanova N."/>
            <person name="Kyrpides N."/>
            <person name="Woyke T."/>
        </authorList>
    </citation>
    <scope>NUCLEOTIDE SEQUENCE [LARGE SCALE GENOMIC DNA]</scope>
    <source>
        <strain evidence="2 3">AS3.13</strain>
    </source>
</reference>
<dbReference type="InterPro" id="IPR027417">
    <property type="entry name" value="P-loop_NTPase"/>
</dbReference>
<evidence type="ECO:0000313" key="3">
    <source>
        <dbReference type="Proteomes" id="UP000522313"/>
    </source>
</evidence>
<reference evidence="2 3" key="1">
    <citation type="submission" date="2020-08" db="EMBL/GenBank/DDBJ databases">
        <title>The Agave Microbiome: Exploring the role of microbial communities in plant adaptations to desert environments.</title>
        <authorList>
            <person name="Partida-Martinez L.P."/>
        </authorList>
    </citation>
    <scope>NUCLEOTIDE SEQUENCE [LARGE SCALE GENOMIC DNA]</scope>
    <source>
        <strain evidence="2 3">AS3.13</strain>
    </source>
</reference>
<dbReference type="GO" id="GO:0016787">
    <property type="term" value="F:hydrolase activity"/>
    <property type="evidence" value="ECO:0007669"/>
    <property type="project" value="UniProtKB-KW"/>
</dbReference>